<dbReference type="KEGG" id="afj:AFERRID_08900"/>
<dbReference type="AlphaFoldDB" id="A0A2Z6IGF0"/>
<reference evidence="1 2" key="1">
    <citation type="journal article" date="2018" name="Microbiol. Resour. Announc.">
        <title>Complete Genome Sequence of Acidithiobacillus ferridurans JCM 18981.</title>
        <authorList>
            <person name="Miyauchi T."/>
            <person name="Kouzuma A."/>
            <person name="Abe T."/>
            <person name="Watanabe K."/>
        </authorList>
    </citation>
    <scope>NUCLEOTIDE SEQUENCE [LARGE SCALE GENOMIC DNA]</scope>
    <source>
        <strain evidence="2">ATCC 33020 / DSM 29468 / JCM 18981 / 11Fe</strain>
    </source>
</reference>
<evidence type="ECO:0000313" key="2">
    <source>
        <dbReference type="Proteomes" id="UP000280188"/>
    </source>
</evidence>
<dbReference type="Proteomes" id="UP000280188">
    <property type="component" value="Chromosome"/>
</dbReference>
<sequence length="114" mass="13230">MKSALRDTTQREKVLELRRYRHKILPWCPRISQNGTGTVTAKVSTTGDVLNGVIVCIKEIVYSHGELHVFQGRDVWIQSGRFYPRLRLETLYPGCFWCDGAPVKLLKRYCELVY</sequence>
<accession>A0A2Z6IGF0</accession>
<proteinExistence type="predicted"/>
<dbReference type="EMBL" id="AP018795">
    <property type="protein sequence ID" value="BBF64672.1"/>
    <property type="molecule type" value="Genomic_DNA"/>
</dbReference>
<gene>
    <name evidence="1" type="ORF">AFERRID_08900</name>
</gene>
<keyword evidence="2" id="KW-1185">Reference proteome</keyword>
<organism evidence="1 2">
    <name type="scientific">Acidithiobacillus ferridurans</name>
    <dbReference type="NCBI Taxonomy" id="1232575"/>
    <lineage>
        <taxon>Bacteria</taxon>
        <taxon>Pseudomonadati</taxon>
        <taxon>Pseudomonadota</taxon>
        <taxon>Acidithiobacillia</taxon>
        <taxon>Acidithiobacillales</taxon>
        <taxon>Acidithiobacillaceae</taxon>
        <taxon>Acidithiobacillus</taxon>
    </lineage>
</organism>
<name>A0A2Z6IGF0_ACIFI</name>
<protein>
    <submittedName>
        <fullName evidence="1">Uncharacterized protein</fullName>
    </submittedName>
</protein>
<evidence type="ECO:0000313" key="1">
    <source>
        <dbReference type="EMBL" id="BBF64672.1"/>
    </source>
</evidence>